<dbReference type="FunFam" id="2.40.30.10:FF:000007">
    <property type="entry name" value="Translation initiation factor IF-2"/>
    <property type="match status" value="1"/>
</dbReference>
<dbReference type="GO" id="GO:0005829">
    <property type="term" value="C:cytosol"/>
    <property type="evidence" value="ECO:0007669"/>
    <property type="project" value="TreeGrafter"/>
</dbReference>
<feature type="binding site" evidence="9">
    <location>
        <begin position="576"/>
        <end position="579"/>
    </location>
    <ligand>
        <name>GTP</name>
        <dbReference type="ChEBI" id="CHEBI:37565"/>
    </ligand>
</feature>
<keyword evidence="7 9" id="KW-0648">Protein biosynthesis</keyword>
<dbReference type="InterPro" id="IPR000795">
    <property type="entry name" value="T_Tr_GTP-bd_dom"/>
</dbReference>
<evidence type="ECO:0000256" key="3">
    <source>
        <dbReference type="ARBA" id="ARBA00020675"/>
    </source>
</evidence>
<feature type="binding site" evidence="9">
    <location>
        <begin position="522"/>
        <end position="526"/>
    </location>
    <ligand>
        <name>GTP</name>
        <dbReference type="ChEBI" id="CHEBI:37565"/>
    </ligand>
</feature>
<dbReference type="InterPro" id="IPR009000">
    <property type="entry name" value="Transl_B-barrel_sf"/>
</dbReference>
<dbReference type="PROSITE" id="PS51722">
    <property type="entry name" value="G_TR_2"/>
    <property type="match status" value="1"/>
</dbReference>
<evidence type="ECO:0000256" key="11">
    <source>
        <dbReference type="RuleBase" id="RU000645"/>
    </source>
</evidence>
<evidence type="ECO:0000256" key="5">
    <source>
        <dbReference type="ARBA" id="ARBA00022540"/>
    </source>
</evidence>
<dbReference type="InterPro" id="IPR015760">
    <property type="entry name" value="TIF_IF2"/>
</dbReference>
<dbReference type="OrthoDB" id="9811804at2"/>
<evidence type="ECO:0000256" key="7">
    <source>
        <dbReference type="ARBA" id="ARBA00022917"/>
    </source>
</evidence>
<dbReference type="Gene3D" id="3.40.50.300">
    <property type="entry name" value="P-loop containing nucleotide triphosphate hydrolases"/>
    <property type="match status" value="1"/>
</dbReference>
<evidence type="ECO:0000256" key="4">
    <source>
        <dbReference type="ARBA" id="ARBA00022490"/>
    </source>
</evidence>
<dbReference type="Proteomes" id="UP000194798">
    <property type="component" value="Unassembled WGS sequence"/>
</dbReference>
<dbReference type="PANTHER" id="PTHR43381:SF5">
    <property type="entry name" value="TR-TYPE G DOMAIN-CONTAINING PROTEIN"/>
    <property type="match status" value="1"/>
</dbReference>
<proteinExistence type="inferred from homology"/>
<dbReference type="GO" id="GO:0003743">
    <property type="term" value="F:translation initiation factor activity"/>
    <property type="evidence" value="ECO:0007669"/>
    <property type="project" value="UniProtKB-UniRule"/>
</dbReference>
<dbReference type="CDD" id="cd01887">
    <property type="entry name" value="IF2_eIF5B"/>
    <property type="match status" value="1"/>
</dbReference>
<dbReference type="InterPro" id="IPR027417">
    <property type="entry name" value="P-loop_NTPase"/>
</dbReference>
<dbReference type="NCBIfam" id="TIGR00487">
    <property type="entry name" value="IF-2"/>
    <property type="match status" value="1"/>
</dbReference>
<feature type="compositionally biased region" description="Basic and acidic residues" evidence="12">
    <location>
        <begin position="106"/>
        <end position="169"/>
    </location>
</feature>
<feature type="compositionally biased region" description="Basic and acidic residues" evidence="12">
    <location>
        <begin position="333"/>
        <end position="354"/>
    </location>
</feature>
<dbReference type="Pfam" id="PF00009">
    <property type="entry name" value="GTP_EFTU"/>
    <property type="match status" value="1"/>
</dbReference>
<dbReference type="CDD" id="cd03692">
    <property type="entry name" value="mtIF2_IVc"/>
    <property type="match status" value="1"/>
</dbReference>
<dbReference type="FunFam" id="3.40.50.300:FF:000019">
    <property type="entry name" value="Translation initiation factor IF-2"/>
    <property type="match status" value="1"/>
</dbReference>
<feature type="domain" description="Tr-type G" evidence="13">
    <location>
        <begin position="467"/>
        <end position="634"/>
    </location>
</feature>
<dbReference type="InterPro" id="IPR023115">
    <property type="entry name" value="TIF_IF2_dom3"/>
</dbReference>
<dbReference type="Gene3D" id="2.40.30.10">
    <property type="entry name" value="Translation factors"/>
    <property type="match status" value="2"/>
</dbReference>
<comment type="subcellular location">
    <subcellularLocation>
        <location evidence="1 9 11">Cytoplasm</location>
    </subcellularLocation>
</comment>
<dbReference type="SUPFAM" id="SSF52540">
    <property type="entry name" value="P-loop containing nucleoside triphosphate hydrolases"/>
    <property type="match status" value="1"/>
</dbReference>
<protein>
    <recommendedName>
        <fullName evidence="3 9">Translation initiation factor IF-2</fullName>
    </recommendedName>
</protein>
<dbReference type="Pfam" id="PF03144">
    <property type="entry name" value="GTP_EFTU_D2"/>
    <property type="match status" value="1"/>
</dbReference>
<feature type="binding site" evidence="9">
    <location>
        <begin position="476"/>
        <end position="483"/>
    </location>
    <ligand>
        <name>GTP</name>
        <dbReference type="ChEBI" id="CHEBI:37565"/>
    </ligand>
</feature>
<evidence type="ECO:0000313" key="15">
    <source>
        <dbReference type="Proteomes" id="UP000194798"/>
    </source>
</evidence>
<comment type="caution">
    <text evidence="14">The sequence shown here is derived from an EMBL/GenBank/DDBJ whole genome shotgun (WGS) entry which is preliminary data.</text>
</comment>
<feature type="compositionally biased region" description="Basic and acidic residues" evidence="12">
    <location>
        <begin position="219"/>
        <end position="257"/>
    </location>
</feature>
<dbReference type="Pfam" id="PF04760">
    <property type="entry name" value="IF2_N"/>
    <property type="match status" value="2"/>
</dbReference>
<feature type="region of interest" description="G-domain" evidence="9">
    <location>
        <begin position="470"/>
        <end position="618"/>
    </location>
</feature>
<dbReference type="InterPro" id="IPR009061">
    <property type="entry name" value="DNA-bd_dom_put_sf"/>
</dbReference>
<dbReference type="CDD" id="cd03702">
    <property type="entry name" value="IF2_mtIF2_II"/>
    <property type="match status" value="1"/>
</dbReference>
<dbReference type="SUPFAM" id="SSF46955">
    <property type="entry name" value="Putative DNA-binding domain"/>
    <property type="match status" value="1"/>
</dbReference>
<keyword evidence="4 9" id="KW-0963">Cytoplasm</keyword>
<evidence type="ECO:0000259" key="13">
    <source>
        <dbReference type="PROSITE" id="PS51722"/>
    </source>
</evidence>
<reference evidence="14 15" key="1">
    <citation type="submission" date="2016-12" db="EMBL/GenBank/DDBJ databases">
        <title>Thioflexothrix psekupsii D3 genome sequencing and assembly.</title>
        <authorList>
            <person name="Fomenkov A."/>
            <person name="Vincze T."/>
            <person name="Grabovich M."/>
            <person name="Anton B.P."/>
            <person name="Dubinina G."/>
            <person name="Orlova M."/>
            <person name="Belousova E."/>
            <person name="Roberts R.J."/>
        </authorList>
    </citation>
    <scope>NUCLEOTIDE SEQUENCE [LARGE SCALE GENOMIC DNA]</scope>
    <source>
        <strain evidence="14">D3</strain>
    </source>
</reference>
<evidence type="ECO:0000256" key="8">
    <source>
        <dbReference type="ARBA" id="ARBA00023134"/>
    </source>
</evidence>
<dbReference type="Pfam" id="PF22042">
    <property type="entry name" value="EF-G_D2"/>
    <property type="match status" value="1"/>
</dbReference>
<dbReference type="GO" id="GO:0003924">
    <property type="term" value="F:GTPase activity"/>
    <property type="evidence" value="ECO:0007669"/>
    <property type="project" value="UniProtKB-UniRule"/>
</dbReference>
<dbReference type="HAMAP" id="MF_00100_B">
    <property type="entry name" value="IF_2_B"/>
    <property type="match status" value="1"/>
</dbReference>
<comment type="similarity">
    <text evidence="2 9 10">Belongs to the TRAFAC class translation factor GTPase superfamily. Classic translation factor GTPase family. IF-2 subfamily.</text>
</comment>
<dbReference type="EMBL" id="MSLT01000006">
    <property type="protein sequence ID" value="OUD15307.1"/>
    <property type="molecule type" value="Genomic_DNA"/>
</dbReference>
<evidence type="ECO:0000256" key="1">
    <source>
        <dbReference type="ARBA" id="ARBA00004496"/>
    </source>
</evidence>
<dbReference type="AlphaFoldDB" id="A0A251XAW6"/>
<evidence type="ECO:0000256" key="9">
    <source>
        <dbReference type="HAMAP-Rule" id="MF_00100"/>
    </source>
</evidence>
<feature type="compositionally biased region" description="Basic and acidic residues" evidence="12">
    <location>
        <begin position="187"/>
        <end position="203"/>
    </location>
</feature>
<dbReference type="RefSeq" id="WP_086486900.1">
    <property type="nucleotide sequence ID" value="NZ_MSLT01000006.1"/>
</dbReference>
<evidence type="ECO:0000313" key="14">
    <source>
        <dbReference type="EMBL" id="OUD15307.1"/>
    </source>
</evidence>
<dbReference type="GO" id="GO:0005525">
    <property type="term" value="F:GTP binding"/>
    <property type="evidence" value="ECO:0007669"/>
    <property type="project" value="UniProtKB-KW"/>
</dbReference>
<dbReference type="SUPFAM" id="SSF52156">
    <property type="entry name" value="Initiation factor IF2/eIF5b, domain 3"/>
    <property type="match status" value="1"/>
</dbReference>
<feature type="region of interest" description="Disordered" evidence="12">
    <location>
        <begin position="98"/>
        <end position="378"/>
    </location>
</feature>
<accession>A0A251XAW6</accession>
<sequence>MAQVTVKQFAETVGIPIERLLSQLGDAGLPTKAADDNINDQEKLQLLTHLRQSHGKSNTDVAAGDPSKITLQRKTHSEIRVPGSQGKTKTVNVEVRKKRTFVKRPSRAEEERQQQEEKNRLEAAQREAEAMLARQQEEAARQAAVEAEKAAKATEATKDSKPVKPEAKANEAIASERTAPASSSPKTSEKTERSERDRSDRPRSQGKPAPKTQGSHAHSNKDNPAPKDAKDSREPRESKDAKESKPPRESRDNRDSRAPSPAAKKPEKTEATPAAAPAAAKRAPKPVTTRLLDEEDDDIAALGDKKLNKGVRPKKTTTTPRAAGGKVGAGAAKDSKAASPRERDDRGNKFDRQEVQGGGRNRKRTRRAKPVEQQHGFTKPTAPIVREVALPETITVGDLAQKMSVKAAEVIKTMMTMGVMVTINQVIDQETASIVVEEMGHKAKLLNENALEDELAKSHSHDGEQHPRAPVVTIMGHVDHGKTSLLDYIRTAKVVESEAGGITQHIGAYHVELERGSICFLDTPGHEAFTAMRARGAKATDLVILVVAADDGVMPQTLEAIQHAKAAKVPIVVAVNKIDKPGADPERIRQELAGKEVVPEEWGGDTMFVNVSAKTGQGIDNLLEAILLQAEVLELSTTVDGPARGVVIESRLDKGRGAVATLLVQQGTLRKGDILLAGQVFGRVRAMLNEVGKPVESAGPSIPVEVLGLSDIPSAGDEAVVVPDERKAREIALFRQGKFRDVKLARQQAAKLENVFSQMEAGGTANLNIVLKADVNGSVEALADALRKLSNSEVRVNIIASGVGAITESDVNLAVASGAILMGFNVRADSSARRMIEEENVDLHYYSIIFEAINEVKQALSGMLAPEIREEIIGLAEVRDVFRSPKFGAIAGCLVVDGTVKRNNPIRVLRDNVVIYEGELESLRRFKDDVAEVKAGTECGIGVKNYNDVKVGDQIEVYQRTSIARTI</sequence>
<name>A0A251XAW6_9GAMM</name>
<organism evidence="14 15">
    <name type="scientific">Thioflexithrix psekupsensis</name>
    <dbReference type="NCBI Taxonomy" id="1570016"/>
    <lineage>
        <taxon>Bacteria</taxon>
        <taxon>Pseudomonadati</taxon>
        <taxon>Pseudomonadota</taxon>
        <taxon>Gammaproteobacteria</taxon>
        <taxon>Thiotrichales</taxon>
        <taxon>Thioflexithrix</taxon>
    </lineage>
</organism>
<dbReference type="FunFam" id="2.40.30.10:FF:000008">
    <property type="entry name" value="Translation initiation factor IF-2"/>
    <property type="match status" value="1"/>
</dbReference>
<evidence type="ECO:0000256" key="12">
    <source>
        <dbReference type="SAM" id="MobiDB-lite"/>
    </source>
</evidence>
<dbReference type="PANTHER" id="PTHR43381">
    <property type="entry name" value="TRANSLATION INITIATION FACTOR IF-2-RELATED"/>
    <property type="match status" value="1"/>
</dbReference>
<dbReference type="InterPro" id="IPR036925">
    <property type="entry name" value="TIF_IF2_dom3_sf"/>
</dbReference>
<evidence type="ECO:0000256" key="6">
    <source>
        <dbReference type="ARBA" id="ARBA00022741"/>
    </source>
</evidence>
<dbReference type="SUPFAM" id="SSF50447">
    <property type="entry name" value="Translation proteins"/>
    <property type="match status" value="2"/>
</dbReference>
<gene>
    <name evidence="9" type="primary">infB</name>
    <name evidence="14" type="ORF">TPSD3_01900</name>
</gene>
<dbReference type="InterPro" id="IPR004161">
    <property type="entry name" value="EFTu-like_2"/>
</dbReference>
<dbReference type="Gene3D" id="3.40.50.10050">
    <property type="entry name" value="Translation initiation factor IF- 2, domain 3"/>
    <property type="match status" value="1"/>
</dbReference>
<dbReference type="PROSITE" id="PS01176">
    <property type="entry name" value="IF2"/>
    <property type="match status" value="1"/>
</dbReference>
<keyword evidence="6 9" id="KW-0547">Nucleotide-binding</keyword>
<keyword evidence="8 9" id="KW-0342">GTP-binding</keyword>
<dbReference type="InterPro" id="IPR013575">
    <property type="entry name" value="IF2_assoc_dom_bac"/>
</dbReference>
<dbReference type="NCBIfam" id="TIGR00231">
    <property type="entry name" value="small_GTP"/>
    <property type="match status" value="1"/>
</dbReference>
<dbReference type="InterPro" id="IPR053905">
    <property type="entry name" value="EF-G-like_DII"/>
</dbReference>
<evidence type="ECO:0000256" key="2">
    <source>
        <dbReference type="ARBA" id="ARBA00007733"/>
    </source>
</evidence>
<dbReference type="InterPro" id="IPR044145">
    <property type="entry name" value="IF2_II"/>
</dbReference>
<dbReference type="Gene3D" id="3.30.56.50">
    <property type="entry name" value="Putative DNA-binding domain, N-terminal subdomain of bacterial translation initiation factor IF2"/>
    <property type="match status" value="1"/>
</dbReference>
<dbReference type="FunFam" id="3.40.50.10050:FF:000001">
    <property type="entry name" value="Translation initiation factor IF-2"/>
    <property type="match status" value="1"/>
</dbReference>
<dbReference type="Pfam" id="PF08364">
    <property type="entry name" value="IF2_assoc"/>
    <property type="match status" value="1"/>
</dbReference>
<keyword evidence="5 9" id="KW-0396">Initiation factor</keyword>
<evidence type="ECO:0000256" key="10">
    <source>
        <dbReference type="RuleBase" id="RU000644"/>
    </source>
</evidence>
<feature type="compositionally biased region" description="Low complexity" evidence="12">
    <location>
        <begin position="271"/>
        <end position="281"/>
    </location>
</feature>
<dbReference type="Pfam" id="PF11987">
    <property type="entry name" value="IF-2"/>
    <property type="match status" value="1"/>
</dbReference>
<keyword evidence="15" id="KW-1185">Reference proteome</keyword>
<comment type="function">
    <text evidence="9 10">One of the essential components for the initiation of protein synthesis. Protects formylmethionyl-tRNA from spontaneous hydrolysis and promotes its binding to the 30S ribosomal subunits. Also involved in the hydrolysis of GTP during the formation of the 70S ribosomal complex.</text>
</comment>
<dbReference type="InterPro" id="IPR000178">
    <property type="entry name" value="TF_IF2_bacterial-like"/>
</dbReference>
<dbReference type="InterPro" id="IPR005225">
    <property type="entry name" value="Small_GTP-bd"/>
</dbReference>
<dbReference type="InterPro" id="IPR006847">
    <property type="entry name" value="IF2_N"/>
</dbReference>